<organism evidence="1">
    <name type="scientific">uncultured Caudovirales phage</name>
    <dbReference type="NCBI Taxonomy" id="2100421"/>
    <lineage>
        <taxon>Viruses</taxon>
        <taxon>Duplodnaviria</taxon>
        <taxon>Heunggongvirae</taxon>
        <taxon>Uroviricota</taxon>
        <taxon>Caudoviricetes</taxon>
        <taxon>Peduoviridae</taxon>
        <taxon>Maltschvirus</taxon>
        <taxon>Maltschvirus maltsch</taxon>
    </lineage>
</organism>
<accession>A0A6J5MQ67</accession>
<evidence type="ECO:0000313" key="2">
    <source>
        <dbReference type="EMBL" id="CAB4188448.1"/>
    </source>
</evidence>
<dbReference type="EMBL" id="LR797126">
    <property type="protein sequence ID" value="CAB4188448.1"/>
    <property type="molecule type" value="Genomic_DNA"/>
</dbReference>
<evidence type="ECO:0000313" key="1">
    <source>
        <dbReference type="EMBL" id="CAB4148572.1"/>
    </source>
</evidence>
<proteinExistence type="predicted"/>
<gene>
    <name evidence="2" type="ORF">UFOVP1179_33</name>
    <name evidence="1" type="ORF">UFOVP524_18</name>
</gene>
<sequence>MKLPRFTSGSIGRLDYKALNQAFTSIENLEGRANSNPNPYEGAVRESFVAKIVGLMTSAVQGANQATSTTETVAGGIFIPSYLYDWVEVSIGTGDGISPAGTGIAHVDLQGARGIDYTSGVTITPPASYYPAIDFTSEQRYSENDLVQLTRIAVRSGSKYSNMYSISPLSVASTSFLARLTSKHGSISGLYEWTGISTPMVGALSNKSMAVNLYELNCVRDCENYSNPLVVNGTSYSGSNNWAHGQDPSLISKLNLPVGAAGTGTIAQLNRGPQSATLTTVTAGAFVIGNTYKIITLGTTTFTSIGAASNTVGLTFTATGVGTGTGTAGYFGRHYYFYSVSPVTCV</sequence>
<protein>
    <submittedName>
        <fullName evidence="1">Uncharacterized protein</fullName>
    </submittedName>
</protein>
<reference evidence="1" key="1">
    <citation type="submission" date="2020-04" db="EMBL/GenBank/DDBJ databases">
        <authorList>
            <person name="Chiriac C."/>
            <person name="Salcher M."/>
            <person name="Ghai R."/>
            <person name="Kavagutti S V."/>
        </authorList>
    </citation>
    <scope>NUCLEOTIDE SEQUENCE</scope>
</reference>
<name>A0A6J5MQ67_9CAUD</name>
<dbReference type="EMBL" id="LR796505">
    <property type="protein sequence ID" value="CAB4148572.1"/>
    <property type="molecule type" value="Genomic_DNA"/>
</dbReference>